<protein>
    <submittedName>
        <fullName evidence="2">Uncharacterized protein</fullName>
    </submittedName>
</protein>
<accession>A0A1W6AIU1</accession>
<dbReference type="AlphaFoldDB" id="A0A1W6AIU1"/>
<proteinExistence type="predicted"/>
<keyword evidence="1" id="KW-0812">Transmembrane</keyword>
<organism evidence="2 3">
    <name type="scientific">Bacillus mycoides</name>
    <dbReference type="NCBI Taxonomy" id="1405"/>
    <lineage>
        <taxon>Bacteria</taxon>
        <taxon>Bacillati</taxon>
        <taxon>Bacillota</taxon>
        <taxon>Bacilli</taxon>
        <taxon>Bacillales</taxon>
        <taxon>Bacillaceae</taxon>
        <taxon>Bacillus</taxon>
        <taxon>Bacillus cereus group</taxon>
    </lineage>
</organism>
<keyword evidence="1" id="KW-1133">Transmembrane helix</keyword>
<keyword evidence="1" id="KW-0472">Membrane</keyword>
<sequence>MSKQIYFLCLVETSKSQLDSRSFFICFFMFYVSYIFYKFLRISYVYYQTKSYCVEKLVVYNVTTSFFVCKQRISTKPLPCTHVH</sequence>
<dbReference type="EMBL" id="CP020746">
    <property type="protein sequence ID" value="ARJ25742.1"/>
    <property type="molecule type" value="Genomic_DNA"/>
</dbReference>
<evidence type="ECO:0000313" key="3">
    <source>
        <dbReference type="Proteomes" id="UP000192932"/>
    </source>
</evidence>
<dbReference type="Proteomes" id="UP000192932">
    <property type="component" value="Plasmid unnamed3"/>
</dbReference>
<reference evidence="2 3" key="1">
    <citation type="submission" date="2017-04" db="EMBL/GenBank/DDBJ databases">
        <title>The Characteristic of a Fine Plant Growth-Promoting Rhizobacteria Bacillus mycoides Gnyt1 and its Whole Genome Sequencing Analysis.</title>
        <authorList>
            <person name="Li J.H."/>
            <person name="Yao T."/>
        </authorList>
    </citation>
    <scope>NUCLEOTIDE SEQUENCE [LARGE SCALE GENOMIC DNA]</scope>
    <source>
        <strain evidence="2 3">Gnyt1</strain>
        <plasmid evidence="3">Plasmid unnamed3</plasmid>
    </source>
</reference>
<name>A0A1W6AIU1_BACMY</name>
<evidence type="ECO:0000313" key="2">
    <source>
        <dbReference type="EMBL" id="ARJ25742.1"/>
    </source>
</evidence>
<feature type="transmembrane region" description="Helical" evidence="1">
    <location>
        <begin position="20"/>
        <end position="40"/>
    </location>
</feature>
<keyword evidence="2" id="KW-0614">Plasmid</keyword>
<evidence type="ECO:0000256" key="1">
    <source>
        <dbReference type="SAM" id="Phobius"/>
    </source>
</evidence>
<geneLocation type="plasmid" evidence="2 3">
    <name>unnamed3</name>
</geneLocation>
<gene>
    <name evidence="2" type="ORF">B7492_32395</name>
</gene>